<name>A0A6G4WND7_9HYPH</name>
<evidence type="ECO:0000313" key="2">
    <source>
        <dbReference type="Proteomes" id="UP001642900"/>
    </source>
</evidence>
<accession>A0A6G4WND7</accession>
<gene>
    <name evidence="1" type="ORF">G6N73_33610</name>
</gene>
<dbReference type="RefSeq" id="WP_165034228.1">
    <property type="nucleotide sequence ID" value="NZ_JAAKZF010000145.1"/>
</dbReference>
<dbReference type="Proteomes" id="UP001642900">
    <property type="component" value="Unassembled WGS sequence"/>
</dbReference>
<evidence type="ECO:0000313" key="1">
    <source>
        <dbReference type="EMBL" id="NGO55888.1"/>
    </source>
</evidence>
<organism evidence="1 2">
    <name type="scientific">Allomesorhizobium camelthorni</name>
    <dbReference type="NCBI Taxonomy" id="475069"/>
    <lineage>
        <taxon>Bacteria</taxon>
        <taxon>Pseudomonadati</taxon>
        <taxon>Pseudomonadota</taxon>
        <taxon>Alphaproteobacteria</taxon>
        <taxon>Hyphomicrobiales</taxon>
        <taxon>Phyllobacteriaceae</taxon>
        <taxon>Allomesorhizobium</taxon>
    </lineage>
</organism>
<comment type="caution">
    <text evidence="1">The sequence shown here is derived from an EMBL/GenBank/DDBJ whole genome shotgun (WGS) entry which is preliminary data.</text>
</comment>
<dbReference type="AlphaFoldDB" id="A0A6G4WND7"/>
<reference evidence="1 2" key="1">
    <citation type="submission" date="2020-02" db="EMBL/GenBank/DDBJ databases">
        <title>Genome sequence of strain CCNWXJ40-4.</title>
        <authorList>
            <person name="Gao J."/>
            <person name="Sun J."/>
        </authorList>
    </citation>
    <scope>NUCLEOTIDE SEQUENCE [LARGE SCALE GENOMIC DNA]</scope>
    <source>
        <strain evidence="1 2">CCNWXJ 40-4</strain>
    </source>
</reference>
<protein>
    <submittedName>
        <fullName evidence="1">Uncharacterized protein</fullName>
    </submittedName>
</protein>
<dbReference type="EMBL" id="JAAKZF010000145">
    <property type="protein sequence ID" value="NGO55888.1"/>
    <property type="molecule type" value="Genomic_DNA"/>
</dbReference>
<keyword evidence="2" id="KW-1185">Reference proteome</keyword>
<sequence length="72" mass="7823">MLDDQRRYGLRIPFEHEGRTVTGQLPKTMENARTGGTLWFLTIDAAGVVMEDGFAIDADQLIATALKVSAAA</sequence>
<proteinExistence type="predicted"/>